<reference evidence="3" key="5">
    <citation type="submission" date="2018-04" db="UniProtKB">
        <authorList>
            <consortium name="EnsemblFungi"/>
        </authorList>
    </citation>
    <scope>IDENTIFICATION</scope>
    <source>
        <strain evidence="3">R3-111a-1</strain>
    </source>
</reference>
<dbReference type="GO" id="GO:0005829">
    <property type="term" value="C:cytosol"/>
    <property type="evidence" value="ECO:0007669"/>
    <property type="project" value="TreeGrafter"/>
</dbReference>
<sequence>MSTPGAPAKIAVLSMSTRKPRVGNKIAALVKETLEKEAAGPATYSVKLVDLADFNLPVYDEEVIPAQVPAKAQFKFEHTKRWSAEIASHDAYVLVIPEYNYSIGGGTKNAIDYLYNEWIGKPVAIVSYGIGGGNKASAVAADVLAGMKLRVAETRPAFSFAGGLGPDAFAAMNEGQLGDESRKKFVDETAETVRKAFGEIKTLLEAPVKS</sequence>
<dbReference type="Gene3D" id="3.40.50.360">
    <property type="match status" value="1"/>
</dbReference>
<dbReference type="GO" id="GO:0016491">
    <property type="term" value="F:oxidoreductase activity"/>
    <property type="evidence" value="ECO:0007669"/>
    <property type="project" value="InterPro"/>
</dbReference>
<reference evidence="3" key="4">
    <citation type="journal article" date="2015" name="G3 (Bethesda)">
        <title>Genome sequences of three phytopathogenic species of the Magnaporthaceae family of fungi.</title>
        <authorList>
            <person name="Okagaki L.H."/>
            <person name="Nunes C.C."/>
            <person name="Sailsbery J."/>
            <person name="Clay B."/>
            <person name="Brown D."/>
            <person name="John T."/>
            <person name="Oh Y."/>
            <person name="Young N."/>
            <person name="Fitzgerald M."/>
            <person name="Haas B.J."/>
            <person name="Zeng Q."/>
            <person name="Young S."/>
            <person name="Adiconis X."/>
            <person name="Fan L."/>
            <person name="Levin J.Z."/>
            <person name="Mitchell T.K."/>
            <person name="Okubara P.A."/>
            <person name="Farman M.L."/>
            <person name="Kohn L.M."/>
            <person name="Birren B."/>
            <person name="Ma L.-J."/>
            <person name="Dean R.A."/>
        </authorList>
    </citation>
    <scope>NUCLEOTIDE SEQUENCE</scope>
    <source>
        <strain evidence="3">R3-111a-1</strain>
    </source>
</reference>
<dbReference type="GeneID" id="20348515"/>
<dbReference type="AlphaFoldDB" id="J3P3H1"/>
<dbReference type="OrthoDB" id="68575at2759"/>
<evidence type="ECO:0000259" key="1">
    <source>
        <dbReference type="Pfam" id="PF03358"/>
    </source>
</evidence>
<protein>
    <recommendedName>
        <fullName evidence="1">NADPH-dependent FMN reductase-like domain-containing protein</fullName>
    </recommendedName>
</protein>
<organism evidence="2">
    <name type="scientific">Gaeumannomyces tritici (strain R3-111a-1)</name>
    <name type="common">Wheat and barley take-all root rot fungus</name>
    <name type="synonym">Gaeumannomyces graminis var. tritici</name>
    <dbReference type="NCBI Taxonomy" id="644352"/>
    <lineage>
        <taxon>Eukaryota</taxon>
        <taxon>Fungi</taxon>
        <taxon>Dikarya</taxon>
        <taxon>Ascomycota</taxon>
        <taxon>Pezizomycotina</taxon>
        <taxon>Sordariomycetes</taxon>
        <taxon>Sordariomycetidae</taxon>
        <taxon>Magnaporthales</taxon>
        <taxon>Magnaporthaceae</taxon>
        <taxon>Gaeumannomyces</taxon>
    </lineage>
</organism>
<dbReference type="InterPro" id="IPR050712">
    <property type="entry name" value="NAD(P)H-dep_reductase"/>
</dbReference>
<dbReference type="eggNOG" id="KOG4530">
    <property type="taxonomic scope" value="Eukaryota"/>
</dbReference>
<accession>J3P3H1</accession>
<reference evidence="4" key="1">
    <citation type="submission" date="2010-07" db="EMBL/GenBank/DDBJ databases">
        <title>The genome sequence of Gaeumannomyces graminis var. tritici strain R3-111a-1.</title>
        <authorList>
            <consortium name="The Broad Institute Genome Sequencing Platform"/>
            <person name="Ma L.-J."/>
            <person name="Dead R."/>
            <person name="Young S."/>
            <person name="Zeng Q."/>
            <person name="Koehrsen M."/>
            <person name="Alvarado L."/>
            <person name="Berlin A."/>
            <person name="Chapman S.B."/>
            <person name="Chen Z."/>
            <person name="Freedman E."/>
            <person name="Gellesch M."/>
            <person name="Goldberg J."/>
            <person name="Griggs A."/>
            <person name="Gujja S."/>
            <person name="Heilman E.R."/>
            <person name="Heiman D."/>
            <person name="Hepburn T."/>
            <person name="Howarth C."/>
            <person name="Jen D."/>
            <person name="Larson L."/>
            <person name="Mehta T."/>
            <person name="Neiman D."/>
            <person name="Pearson M."/>
            <person name="Roberts A."/>
            <person name="Saif S."/>
            <person name="Shea T."/>
            <person name="Shenoy N."/>
            <person name="Sisk P."/>
            <person name="Stolte C."/>
            <person name="Sykes S."/>
            <person name="Walk T."/>
            <person name="White J."/>
            <person name="Yandava C."/>
            <person name="Haas B."/>
            <person name="Nusbaum C."/>
            <person name="Birren B."/>
        </authorList>
    </citation>
    <scope>NUCLEOTIDE SEQUENCE [LARGE SCALE GENOMIC DNA]</scope>
    <source>
        <strain evidence="4">R3-111a-1</strain>
    </source>
</reference>
<feature type="domain" description="NADPH-dependent FMN reductase-like" evidence="1">
    <location>
        <begin position="9"/>
        <end position="154"/>
    </location>
</feature>
<dbReference type="RefSeq" id="XP_009224157.1">
    <property type="nucleotide sequence ID" value="XM_009225893.1"/>
</dbReference>
<evidence type="ECO:0000313" key="3">
    <source>
        <dbReference type="EnsemblFungi" id="EJT74213"/>
    </source>
</evidence>
<reference evidence="2" key="3">
    <citation type="submission" date="2010-09" db="EMBL/GenBank/DDBJ databases">
        <title>Annotation of Gaeumannomyces graminis var. tritici R3-111a-1.</title>
        <authorList>
            <consortium name="The Broad Institute Genome Sequencing Platform"/>
            <person name="Ma L.-J."/>
            <person name="Dead R."/>
            <person name="Young S.K."/>
            <person name="Zeng Q."/>
            <person name="Gargeya S."/>
            <person name="Fitzgerald M."/>
            <person name="Haas B."/>
            <person name="Abouelleil A."/>
            <person name="Alvarado L."/>
            <person name="Arachchi H.M."/>
            <person name="Berlin A."/>
            <person name="Brown A."/>
            <person name="Chapman S.B."/>
            <person name="Chen Z."/>
            <person name="Dunbar C."/>
            <person name="Freedman E."/>
            <person name="Gearin G."/>
            <person name="Gellesch M."/>
            <person name="Goldberg J."/>
            <person name="Griggs A."/>
            <person name="Gujja S."/>
            <person name="Heiman D."/>
            <person name="Howarth C."/>
            <person name="Larson L."/>
            <person name="Lui A."/>
            <person name="MacDonald P.J.P."/>
            <person name="Mehta T."/>
            <person name="Montmayeur A."/>
            <person name="Murphy C."/>
            <person name="Neiman D."/>
            <person name="Pearson M."/>
            <person name="Priest M."/>
            <person name="Roberts A."/>
            <person name="Saif S."/>
            <person name="Shea T."/>
            <person name="Shenoy N."/>
            <person name="Sisk P."/>
            <person name="Stolte C."/>
            <person name="Sykes S."/>
            <person name="Yandava C."/>
            <person name="Wortman J."/>
            <person name="Nusbaum C."/>
            <person name="Birren B."/>
        </authorList>
    </citation>
    <scope>NUCLEOTIDE SEQUENCE</scope>
    <source>
        <strain evidence="2">R3-111a-1</strain>
    </source>
</reference>
<keyword evidence="4" id="KW-1185">Reference proteome</keyword>
<dbReference type="InterPro" id="IPR005025">
    <property type="entry name" value="FMN_Rdtase-like_dom"/>
</dbReference>
<proteinExistence type="predicted"/>
<reference evidence="2" key="2">
    <citation type="submission" date="2010-07" db="EMBL/GenBank/DDBJ databases">
        <authorList>
            <consortium name="The Broad Institute Genome Sequencing Platform"/>
            <consortium name="Broad Institute Genome Sequencing Center for Infectious Disease"/>
            <person name="Ma L.-J."/>
            <person name="Dead R."/>
            <person name="Young S."/>
            <person name="Zeng Q."/>
            <person name="Koehrsen M."/>
            <person name="Alvarado L."/>
            <person name="Berlin A."/>
            <person name="Chapman S.B."/>
            <person name="Chen Z."/>
            <person name="Freedman E."/>
            <person name="Gellesch M."/>
            <person name="Goldberg J."/>
            <person name="Griggs A."/>
            <person name="Gujja S."/>
            <person name="Heilman E.R."/>
            <person name="Heiman D."/>
            <person name="Hepburn T."/>
            <person name="Howarth C."/>
            <person name="Jen D."/>
            <person name="Larson L."/>
            <person name="Mehta T."/>
            <person name="Neiman D."/>
            <person name="Pearson M."/>
            <person name="Roberts A."/>
            <person name="Saif S."/>
            <person name="Shea T."/>
            <person name="Shenoy N."/>
            <person name="Sisk P."/>
            <person name="Stolte C."/>
            <person name="Sykes S."/>
            <person name="Walk T."/>
            <person name="White J."/>
            <person name="Yandava C."/>
            <person name="Haas B."/>
            <person name="Nusbaum C."/>
            <person name="Birren B."/>
        </authorList>
    </citation>
    <scope>NUCLEOTIDE SEQUENCE</scope>
    <source>
        <strain evidence="2">R3-111a-1</strain>
    </source>
</reference>
<dbReference type="FunCoup" id="J3P3H1">
    <property type="interactions" value="19"/>
</dbReference>
<dbReference type="VEuPathDB" id="FungiDB:GGTG_08057"/>
<evidence type="ECO:0000313" key="4">
    <source>
        <dbReference type="Proteomes" id="UP000006039"/>
    </source>
</evidence>
<dbReference type="EMBL" id="GL385398">
    <property type="protein sequence ID" value="EJT74213.1"/>
    <property type="molecule type" value="Genomic_DNA"/>
</dbReference>
<dbReference type="PANTHER" id="PTHR30543">
    <property type="entry name" value="CHROMATE REDUCTASE"/>
    <property type="match status" value="1"/>
</dbReference>
<dbReference type="EnsemblFungi" id="EJT74213">
    <property type="protein sequence ID" value="EJT74213"/>
    <property type="gene ID" value="GGTG_08057"/>
</dbReference>
<evidence type="ECO:0000313" key="2">
    <source>
        <dbReference type="EMBL" id="EJT74213.1"/>
    </source>
</evidence>
<dbReference type="PANTHER" id="PTHR30543:SF21">
    <property type="entry name" value="NAD(P)H-DEPENDENT FMN REDUCTASE LOT6"/>
    <property type="match status" value="1"/>
</dbReference>
<dbReference type="SUPFAM" id="SSF52218">
    <property type="entry name" value="Flavoproteins"/>
    <property type="match status" value="1"/>
</dbReference>
<name>J3P3H1_GAET3</name>
<dbReference type="Proteomes" id="UP000006039">
    <property type="component" value="Unassembled WGS sequence"/>
</dbReference>
<gene>
    <name evidence="3" type="primary">20348515</name>
    <name evidence="2" type="ORF">GGTG_08057</name>
</gene>
<dbReference type="STRING" id="644352.J3P3H1"/>
<dbReference type="Pfam" id="PF03358">
    <property type="entry name" value="FMN_red"/>
    <property type="match status" value="1"/>
</dbReference>
<dbReference type="HOGENOM" id="CLU_055322_2_0_1"/>
<dbReference type="InterPro" id="IPR029039">
    <property type="entry name" value="Flavoprotein-like_sf"/>
</dbReference>
<dbReference type="GO" id="GO:0010181">
    <property type="term" value="F:FMN binding"/>
    <property type="evidence" value="ECO:0007669"/>
    <property type="project" value="TreeGrafter"/>
</dbReference>